<proteinExistence type="predicted"/>
<accession>V9VSR4</accession>
<evidence type="ECO:0000259" key="4">
    <source>
        <dbReference type="PROSITE" id="PS50949"/>
    </source>
</evidence>
<reference evidence="5 6" key="1">
    <citation type="submission" date="2013-09" db="EMBL/GenBank/DDBJ databases">
        <authorList>
            <consortium name="DOE Joint Genome Institute"/>
            <person name="Klenk H.-P."/>
            <person name="Huntemann M."/>
            <person name="Han J."/>
            <person name="Chen A."/>
            <person name="Kyrpides N."/>
            <person name="Mavromatis K."/>
            <person name="Markowitz V."/>
            <person name="Palaniappan K."/>
            <person name="Ivanova N."/>
            <person name="Schaumberg A."/>
            <person name="Pati A."/>
            <person name="Liolios K."/>
            <person name="Nordberg H.P."/>
            <person name="Cantor M.N."/>
            <person name="Hua S.X."/>
            <person name="Woyke T."/>
        </authorList>
    </citation>
    <scope>NUCLEOTIDE SEQUENCE [LARGE SCALE GENOMIC DNA]</scope>
    <source>
        <strain evidence="5 6">DSM 14336</strain>
    </source>
</reference>
<dbReference type="PATRIC" id="fig|999552.6.peg.2920"/>
<dbReference type="SMART" id="SM00895">
    <property type="entry name" value="FCD"/>
    <property type="match status" value="1"/>
</dbReference>
<keyword evidence="2" id="KW-0238">DNA-binding</keyword>
<dbReference type="HOGENOM" id="CLU_017584_5_4_5"/>
<dbReference type="Proteomes" id="UP000018780">
    <property type="component" value="Chromosome"/>
</dbReference>
<dbReference type="InterPro" id="IPR000524">
    <property type="entry name" value="Tscrpt_reg_HTH_GntR"/>
</dbReference>
<dbReference type="Gene3D" id="1.10.10.10">
    <property type="entry name" value="Winged helix-like DNA-binding domain superfamily/Winged helix DNA-binding domain"/>
    <property type="match status" value="1"/>
</dbReference>
<dbReference type="GO" id="GO:0003677">
    <property type="term" value="F:DNA binding"/>
    <property type="evidence" value="ECO:0007669"/>
    <property type="project" value="UniProtKB-KW"/>
</dbReference>
<dbReference type="InterPro" id="IPR036388">
    <property type="entry name" value="WH-like_DNA-bd_sf"/>
</dbReference>
<evidence type="ECO:0000313" key="6">
    <source>
        <dbReference type="Proteomes" id="UP000018780"/>
    </source>
</evidence>
<dbReference type="Gene3D" id="1.20.120.530">
    <property type="entry name" value="GntR ligand-binding domain-like"/>
    <property type="match status" value="1"/>
</dbReference>
<name>V9VSR4_9RHOB</name>
<dbReference type="PROSITE" id="PS50949">
    <property type="entry name" value="HTH_GNTR"/>
    <property type="match status" value="1"/>
</dbReference>
<evidence type="ECO:0000256" key="1">
    <source>
        <dbReference type="ARBA" id="ARBA00023015"/>
    </source>
</evidence>
<keyword evidence="1" id="KW-0805">Transcription regulation</keyword>
<dbReference type="PANTHER" id="PTHR43537">
    <property type="entry name" value="TRANSCRIPTIONAL REGULATOR, GNTR FAMILY"/>
    <property type="match status" value="1"/>
</dbReference>
<evidence type="ECO:0000313" key="5">
    <source>
        <dbReference type="EMBL" id="AHD01756.1"/>
    </source>
</evidence>
<dbReference type="Pfam" id="PF00392">
    <property type="entry name" value="GntR"/>
    <property type="match status" value="1"/>
</dbReference>
<dbReference type="SMART" id="SM00345">
    <property type="entry name" value="HTH_GNTR"/>
    <property type="match status" value="1"/>
</dbReference>
<dbReference type="PANTHER" id="PTHR43537:SF41">
    <property type="entry name" value="TRANSCRIPTIONAL REGULATORY PROTEIN"/>
    <property type="match status" value="1"/>
</dbReference>
<gene>
    <name evidence="5" type="ORF">METH_14595</name>
</gene>
<feature type="domain" description="HTH gntR-type" evidence="4">
    <location>
        <begin position="12"/>
        <end position="79"/>
    </location>
</feature>
<dbReference type="RefSeq" id="WP_024091125.1">
    <property type="nucleotide sequence ID" value="NC_023135.1"/>
</dbReference>
<dbReference type="InterPro" id="IPR008920">
    <property type="entry name" value="TF_FadR/GntR_C"/>
</dbReference>
<dbReference type="InterPro" id="IPR011711">
    <property type="entry name" value="GntR_C"/>
</dbReference>
<dbReference type="SUPFAM" id="SSF48008">
    <property type="entry name" value="GntR ligand-binding domain-like"/>
    <property type="match status" value="1"/>
</dbReference>
<dbReference type="EMBL" id="CP006773">
    <property type="protein sequence ID" value="AHD01756.1"/>
    <property type="molecule type" value="Genomic_DNA"/>
</dbReference>
<dbReference type="STRING" id="999552.METH_14595"/>
<protein>
    <submittedName>
        <fullName evidence="5">Transcriptional regulator</fullName>
    </submittedName>
</protein>
<dbReference type="CDD" id="cd07377">
    <property type="entry name" value="WHTH_GntR"/>
    <property type="match status" value="1"/>
</dbReference>
<dbReference type="OrthoDB" id="7834120at2"/>
<dbReference type="KEGG" id="lmd:METH_14595"/>
<sequence length="222" mass="24628">MNLDPVDISKAASAAAAVFEALRTAIIDGRLEEGDPLRQEEIARRFNTSRIPVREAISRLEEYGLVKTQRFKGAVVAGLSADEAAEIFDFRALLEPEIIRDAVPRMSQAQLARARMHCEAFAGCKNPMEWGVLNREFHDALYSASALSFFREAARGAMDRVDRYIRAQLVMSDGMERAEREHLEILAACEMGDAGQAAELTRAHVLEAKASLLAHFPVLSRL</sequence>
<evidence type="ECO:0000256" key="3">
    <source>
        <dbReference type="ARBA" id="ARBA00023163"/>
    </source>
</evidence>
<dbReference type="SUPFAM" id="SSF46785">
    <property type="entry name" value="Winged helix' DNA-binding domain"/>
    <property type="match status" value="1"/>
</dbReference>
<keyword evidence="6" id="KW-1185">Reference proteome</keyword>
<dbReference type="AlphaFoldDB" id="V9VSR4"/>
<organism evidence="5 6">
    <name type="scientific">Leisingera methylohalidivorans DSM 14336</name>
    <dbReference type="NCBI Taxonomy" id="999552"/>
    <lineage>
        <taxon>Bacteria</taxon>
        <taxon>Pseudomonadati</taxon>
        <taxon>Pseudomonadota</taxon>
        <taxon>Alphaproteobacteria</taxon>
        <taxon>Rhodobacterales</taxon>
        <taxon>Roseobacteraceae</taxon>
        <taxon>Leisingera</taxon>
    </lineage>
</organism>
<evidence type="ECO:0000256" key="2">
    <source>
        <dbReference type="ARBA" id="ARBA00023125"/>
    </source>
</evidence>
<dbReference type="Pfam" id="PF07729">
    <property type="entry name" value="FCD"/>
    <property type="match status" value="1"/>
</dbReference>
<dbReference type="InterPro" id="IPR036390">
    <property type="entry name" value="WH_DNA-bd_sf"/>
</dbReference>
<dbReference type="GO" id="GO:0003700">
    <property type="term" value="F:DNA-binding transcription factor activity"/>
    <property type="evidence" value="ECO:0007669"/>
    <property type="project" value="InterPro"/>
</dbReference>
<keyword evidence="3" id="KW-0804">Transcription</keyword>